<evidence type="ECO:0000313" key="2">
    <source>
        <dbReference type="Proteomes" id="UP000800200"/>
    </source>
</evidence>
<name>A0A6A6EAM7_9PEZI</name>
<organism evidence="1 2">
    <name type="scientific">Zopfia rhizophila CBS 207.26</name>
    <dbReference type="NCBI Taxonomy" id="1314779"/>
    <lineage>
        <taxon>Eukaryota</taxon>
        <taxon>Fungi</taxon>
        <taxon>Dikarya</taxon>
        <taxon>Ascomycota</taxon>
        <taxon>Pezizomycotina</taxon>
        <taxon>Dothideomycetes</taxon>
        <taxon>Dothideomycetes incertae sedis</taxon>
        <taxon>Zopfiaceae</taxon>
        <taxon>Zopfia</taxon>
    </lineage>
</organism>
<reference evidence="1" key="1">
    <citation type="journal article" date="2020" name="Stud. Mycol.">
        <title>101 Dothideomycetes genomes: a test case for predicting lifestyles and emergence of pathogens.</title>
        <authorList>
            <person name="Haridas S."/>
            <person name="Albert R."/>
            <person name="Binder M."/>
            <person name="Bloem J."/>
            <person name="Labutti K."/>
            <person name="Salamov A."/>
            <person name="Andreopoulos B."/>
            <person name="Baker S."/>
            <person name="Barry K."/>
            <person name="Bills G."/>
            <person name="Bluhm B."/>
            <person name="Cannon C."/>
            <person name="Castanera R."/>
            <person name="Culley D."/>
            <person name="Daum C."/>
            <person name="Ezra D."/>
            <person name="Gonzalez J."/>
            <person name="Henrissat B."/>
            <person name="Kuo A."/>
            <person name="Liang C."/>
            <person name="Lipzen A."/>
            <person name="Lutzoni F."/>
            <person name="Magnuson J."/>
            <person name="Mondo S."/>
            <person name="Nolan M."/>
            <person name="Ohm R."/>
            <person name="Pangilinan J."/>
            <person name="Park H.-J."/>
            <person name="Ramirez L."/>
            <person name="Alfaro M."/>
            <person name="Sun H."/>
            <person name="Tritt A."/>
            <person name="Yoshinaga Y."/>
            <person name="Zwiers L.-H."/>
            <person name="Turgeon B."/>
            <person name="Goodwin S."/>
            <person name="Spatafora J."/>
            <person name="Crous P."/>
            <person name="Grigoriev I."/>
        </authorList>
    </citation>
    <scope>NUCLEOTIDE SEQUENCE</scope>
    <source>
        <strain evidence="1">CBS 207.26</strain>
    </source>
</reference>
<dbReference type="EMBL" id="ML994626">
    <property type="protein sequence ID" value="KAF2187588.1"/>
    <property type="molecule type" value="Genomic_DNA"/>
</dbReference>
<dbReference type="SUPFAM" id="SSF56672">
    <property type="entry name" value="DNA/RNA polymerases"/>
    <property type="match status" value="1"/>
</dbReference>
<protein>
    <submittedName>
        <fullName evidence="1">Uncharacterized protein</fullName>
    </submittedName>
</protein>
<dbReference type="InterPro" id="IPR043502">
    <property type="entry name" value="DNA/RNA_pol_sf"/>
</dbReference>
<feature type="non-terminal residue" evidence="1">
    <location>
        <position position="1"/>
    </location>
</feature>
<keyword evidence="2" id="KW-1185">Reference proteome</keyword>
<evidence type="ECO:0000313" key="1">
    <source>
        <dbReference type="EMBL" id="KAF2187588.1"/>
    </source>
</evidence>
<dbReference type="AlphaFoldDB" id="A0A6A6EAM7"/>
<gene>
    <name evidence="1" type="ORF">K469DRAFT_568810</name>
</gene>
<dbReference type="Proteomes" id="UP000800200">
    <property type="component" value="Unassembled WGS sequence"/>
</dbReference>
<proteinExistence type="predicted"/>
<sequence>ILAYLDNILIYLKRLLKEYKEYIKKLEKYHFHVIEVNFLRFIIFREGITIKPSKI</sequence>
<accession>A0A6A6EAM7</accession>